<comment type="caution">
    <text evidence="2">The sequence shown here is derived from an EMBL/GenBank/DDBJ whole genome shotgun (WGS) entry which is preliminary data.</text>
</comment>
<feature type="domain" description="Tetrapyrrole biosynthesis uroporphyrinogen III synthase" evidence="1">
    <location>
        <begin position="20"/>
        <end position="259"/>
    </location>
</feature>
<dbReference type="EMBL" id="BOVJ01000044">
    <property type="protein sequence ID" value="GIQ62855.1"/>
    <property type="molecule type" value="Genomic_DNA"/>
</dbReference>
<dbReference type="SUPFAM" id="SSF69618">
    <property type="entry name" value="HemD-like"/>
    <property type="match status" value="1"/>
</dbReference>
<keyword evidence="3" id="KW-1185">Reference proteome</keyword>
<dbReference type="InterPro" id="IPR039793">
    <property type="entry name" value="UROS/Hem4"/>
</dbReference>
<accession>A0ABQ4N3V9</accession>
<evidence type="ECO:0000313" key="2">
    <source>
        <dbReference type="EMBL" id="GIQ62855.1"/>
    </source>
</evidence>
<dbReference type="Pfam" id="PF02602">
    <property type="entry name" value="HEM4"/>
    <property type="match status" value="1"/>
</dbReference>
<protein>
    <recommendedName>
        <fullName evidence="1">Tetrapyrrole biosynthesis uroporphyrinogen III synthase domain-containing protein</fullName>
    </recommendedName>
</protein>
<dbReference type="RefSeq" id="WP_062493522.1">
    <property type="nucleotide sequence ID" value="NZ_BOVJ01000044.1"/>
</dbReference>
<evidence type="ECO:0000259" key="1">
    <source>
        <dbReference type="Pfam" id="PF02602"/>
    </source>
</evidence>
<evidence type="ECO:0000313" key="3">
    <source>
        <dbReference type="Proteomes" id="UP000680304"/>
    </source>
</evidence>
<dbReference type="Gene3D" id="3.40.50.10090">
    <property type="match status" value="2"/>
</dbReference>
<organism evidence="2 3">
    <name type="scientific">Paenibacillus cisolokensis</name>
    <dbReference type="NCBI Taxonomy" id="1658519"/>
    <lineage>
        <taxon>Bacteria</taxon>
        <taxon>Bacillati</taxon>
        <taxon>Bacillota</taxon>
        <taxon>Bacilli</taxon>
        <taxon>Bacillales</taxon>
        <taxon>Paenibacillaceae</taxon>
        <taxon>Paenibacillus</taxon>
    </lineage>
</organism>
<gene>
    <name evidence="2" type="primary">yjjA</name>
    <name evidence="2" type="ORF">PACILC2_14230</name>
</gene>
<dbReference type="NCBIfam" id="NF004584">
    <property type="entry name" value="PRK05928.2-1"/>
    <property type="match status" value="1"/>
</dbReference>
<dbReference type="Proteomes" id="UP000680304">
    <property type="component" value="Unassembled WGS sequence"/>
</dbReference>
<name>A0ABQ4N3V9_9BACL</name>
<dbReference type="InterPro" id="IPR036108">
    <property type="entry name" value="4pyrrol_syn_uPrphyn_synt_sf"/>
</dbReference>
<dbReference type="InterPro" id="IPR003754">
    <property type="entry name" value="4pyrrol_synth_uPrphyn_synth"/>
</dbReference>
<proteinExistence type="predicted"/>
<dbReference type="PANTHER" id="PTHR40082:SF1">
    <property type="entry name" value="BLR5956 PROTEIN"/>
    <property type="match status" value="1"/>
</dbReference>
<dbReference type="PANTHER" id="PTHR40082">
    <property type="entry name" value="BLR5956 PROTEIN"/>
    <property type="match status" value="1"/>
</dbReference>
<sequence>MAKGLAGKRIAIAGSRKIRELSEIIERQGGEAVVRPQQGLLVLQEREVERDLLHLLESGTDWAIFTTGTGLGALLEQAERIGVRDRLLDIVRRSKVAARGYKTVAVLKQHGIRPLIVDEDGTTKGLIRALTAYEYAGQGVAIQLHGEPMPELVSFFESRGAVVRAILPYRHVAPDPEMSRLLCREIAEGAVDAVCFTTAVQVRYFFQYAKNNGHYLEVHESFRHRVLAAAVGKVTAEALREEGVKRILVPENERMGAMIVELAHYYQNASTQRGMVE</sequence>
<dbReference type="CDD" id="cd06578">
    <property type="entry name" value="HemD"/>
    <property type="match status" value="1"/>
</dbReference>
<reference evidence="2 3" key="1">
    <citation type="submission" date="2021-04" db="EMBL/GenBank/DDBJ databases">
        <title>Draft genome sequence of Paenibacillus cisolokensis, LC2-13A.</title>
        <authorList>
            <person name="Uke A."/>
            <person name="Chhe C."/>
            <person name="Baramee S."/>
            <person name="Kosugi A."/>
        </authorList>
    </citation>
    <scope>NUCLEOTIDE SEQUENCE [LARGE SCALE GENOMIC DNA]</scope>
    <source>
        <strain evidence="2 3">LC2-13A</strain>
    </source>
</reference>